<name>A0A645CDQ0_9ZZZZ</name>
<proteinExistence type="predicted"/>
<dbReference type="AlphaFoldDB" id="A0A645CDQ0"/>
<dbReference type="EMBL" id="VSSQ01026378">
    <property type="protein sequence ID" value="MPM75064.1"/>
    <property type="molecule type" value="Genomic_DNA"/>
</dbReference>
<organism evidence="1">
    <name type="scientific">bioreactor metagenome</name>
    <dbReference type="NCBI Taxonomy" id="1076179"/>
    <lineage>
        <taxon>unclassified sequences</taxon>
        <taxon>metagenomes</taxon>
        <taxon>ecological metagenomes</taxon>
    </lineage>
</organism>
<comment type="caution">
    <text evidence="1">The sequence shown here is derived from an EMBL/GenBank/DDBJ whole genome shotgun (WGS) entry which is preliminary data.</text>
</comment>
<sequence>MSDDKPGLIQHIGAAAFADLNVGDGVAHKGGIQAKVNDRGHRSVLYDGGGDHAFHVPQDGVVIGLGEINAARQRLKKEFLLRDVPSGGKVIALQIDIAGAGVTVALLFVLQRLQTHGQRRAAGGEQTQPAGFQGHALCLSHRGGGQLGGDRHRFGHGSVERFDGAGIGIVNGNPAHGQHGNTQQHQTLKQQLCLDRLHPQFVLFHGNTSFQAMIHRCISTYLTRTLLKF</sequence>
<reference evidence="1" key="1">
    <citation type="submission" date="2019-08" db="EMBL/GenBank/DDBJ databases">
        <authorList>
            <person name="Kucharzyk K."/>
            <person name="Murdoch R.W."/>
            <person name="Higgins S."/>
            <person name="Loffler F."/>
        </authorList>
    </citation>
    <scope>NUCLEOTIDE SEQUENCE</scope>
</reference>
<gene>
    <name evidence="1" type="ORF">SDC9_122055</name>
</gene>
<accession>A0A645CDQ0</accession>
<evidence type="ECO:0000313" key="1">
    <source>
        <dbReference type="EMBL" id="MPM75064.1"/>
    </source>
</evidence>
<protein>
    <submittedName>
        <fullName evidence="1">Uncharacterized protein</fullName>
    </submittedName>
</protein>